<dbReference type="KEGG" id="sacz:AOT14_12410"/>
<evidence type="ECO:0000313" key="2">
    <source>
        <dbReference type="EMBL" id="ALJ27645.1"/>
    </source>
</evidence>
<keyword evidence="3" id="KW-1185">Reference proteome</keyword>
<dbReference type="PATRIC" id="fig|128780.6.peg.1247"/>
<dbReference type="EMBL" id="CP012900">
    <property type="protein sequence ID" value="ALJ27645.1"/>
    <property type="molecule type" value="Genomic_DNA"/>
</dbReference>
<protein>
    <recommendedName>
        <fullName evidence="4">DUF3828 domain-containing protein</fullName>
    </recommendedName>
</protein>
<dbReference type="Proteomes" id="UP000061010">
    <property type="component" value="Chromosome"/>
</dbReference>
<evidence type="ECO:0000313" key="3">
    <source>
        <dbReference type="Proteomes" id="UP000061010"/>
    </source>
</evidence>
<feature type="chain" id="PRO_5006588368" description="DUF3828 domain-containing protein" evidence="1">
    <location>
        <begin position="24"/>
        <end position="156"/>
    </location>
</feature>
<organism evidence="2 3">
    <name type="scientific">Stenotrophomonas acidaminiphila</name>
    <dbReference type="NCBI Taxonomy" id="128780"/>
    <lineage>
        <taxon>Bacteria</taxon>
        <taxon>Pseudomonadati</taxon>
        <taxon>Pseudomonadota</taxon>
        <taxon>Gammaproteobacteria</taxon>
        <taxon>Lysobacterales</taxon>
        <taxon>Lysobacteraceae</taxon>
        <taxon>Stenotrophomonas</taxon>
    </lineage>
</organism>
<reference evidence="2 3" key="1">
    <citation type="journal article" date="2015" name="Genome Announc.">
        <title>Complete Genome Sequencing of Stenotrophomonas acidaminiphila ZAC14D2_NAIMI4_2, a Multidrug-Resistant Strain Isolated from Sediments of a Polluted River in Mexico, Uncovers New Antibiotic Resistance Genes and a Novel Class-II Lasso Peptide Biosynthesis Gene Cluster.</title>
        <authorList>
            <person name="Vinuesa P."/>
            <person name="Ochoa-Sanchez L.E."/>
        </authorList>
    </citation>
    <scope>NUCLEOTIDE SEQUENCE [LARGE SCALE GENOMIC DNA]</scope>
    <source>
        <strain evidence="2 3">ZAC14D2_NAIMI4_2</strain>
    </source>
</reference>
<evidence type="ECO:0008006" key="4">
    <source>
        <dbReference type="Google" id="ProtNLM"/>
    </source>
</evidence>
<proteinExistence type="predicted"/>
<evidence type="ECO:0000256" key="1">
    <source>
        <dbReference type="SAM" id="SignalP"/>
    </source>
</evidence>
<accession>A0A0S1AY08</accession>
<sequence precursor="true">MRMARAVVGIGLLGLLSAPAALAAPACAAPLAVARALFEAGTSARFLDTPDALLAPGFARVIAAERDCQQREQGICRLDHDPWLDGQDGEVDAEPGYRWRAQSPAAGTVEVRFPVWGEPHLTRLAMRRQADGCWRLEDLVTHRGQSMRALLARPLP</sequence>
<keyword evidence="1" id="KW-0732">Signal</keyword>
<gene>
    <name evidence="2" type="ORF">AOT14_12410</name>
</gene>
<name>A0A0S1AY08_9GAMM</name>
<dbReference type="AlphaFoldDB" id="A0A0S1AY08"/>
<feature type="signal peptide" evidence="1">
    <location>
        <begin position="1"/>
        <end position="23"/>
    </location>
</feature>